<organism evidence="2 3">
    <name type="scientific">Stephania yunnanensis</name>
    <dbReference type="NCBI Taxonomy" id="152371"/>
    <lineage>
        <taxon>Eukaryota</taxon>
        <taxon>Viridiplantae</taxon>
        <taxon>Streptophyta</taxon>
        <taxon>Embryophyta</taxon>
        <taxon>Tracheophyta</taxon>
        <taxon>Spermatophyta</taxon>
        <taxon>Magnoliopsida</taxon>
        <taxon>Ranunculales</taxon>
        <taxon>Menispermaceae</taxon>
        <taxon>Menispermoideae</taxon>
        <taxon>Cissampelideae</taxon>
        <taxon>Stephania</taxon>
    </lineage>
</organism>
<evidence type="ECO:0000313" key="3">
    <source>
        <dbReference type="Proteomes" id="UP001420932"/>
    </source>
</evidence>
<accession>A0AAP0IDV4</accession>
<dbReference type="Gene3D" id="3.40.30.10">
    <property type="entry name" value="Glutaredoxin"/>
    <property type="match status" value="1"/>
</dbReference>
<dbReference type="AlphaFoldDB" id="A0AAP0IDV4"/>
<gene>
    <name evidence="2" type="ORF">Syun_020481</name>
</gene>
<sequence length="122" mass="14013">MQHCGGGFVFASLRRFRVSHVAFPCLANARGEYGAGTPVEAWGLIEFRVKYDDVLATQSRIVSTIPGEARLYMAYTCPFAQRAWITRNYKGLQDKIQLVPIDLWKRPAWYKEKVYPENKVLL</sequence>
<dbReference type="PANTHER" id="PTHR44328">
    <property type="entry name" value="GLUTATHIONE S-TRANSFERASE L1"/>
    <property type="match status" value="1"/>
</dbReference>
<dbReference type="InterPro" id="IPR044629">
    <property type="entry name" value="GSTL1/2/3"/>
</dbReference>
<dbReference type="InterPro" id="IPR004045">
    <property type="entry name" value="Glutathione_S-Trfase_N"/>
</dbReference>
<reference evidence="2 3" key="1">
    <citation type="submission" date="2024-01" db="EMBL/GenBank/DDBJ databases">
        <title>Genome assemblies of Stephania.</title>
        <authorList>
            <person name="Yang L."/>
        </authorList>
    </citation>
    <scope>NUCLEOTIDE SEQUENCE [LARGE SCALE GENOMIC DNA]</scope>
    <source>
        <strain evidence="2">YNDBR</strain>
        <tissue evidence="2">Leaf</tissue>
    </source>
</reference>
<dbReference type="Proteomes" id="UP001420932">
    <property type="component" value="Unassembled WGS sequence"/>
</dbReference>
<dbReference type="SUPFAM" id="SSF52833">
    <property type="entry name" value="Thioredoxin-like"/>
    <property type="match status" value="1"/>
</dbReference>
<dbReference type="InterPro" id="IPR036249">
    <property type="entry name" value="Thioredoxin-like_sf"/>
</dbReference>
<name>A0AAP0IDV4_9MAGN</name>
<dbReference type="Pfam" id="PF13409">
    <property type="entry name" value="GST_N_2"/>
    <property type="match status" value="1"/>
</dbReference>
<dbReference type="GO" id="GO:0004364">
    <property type="term" value="F:glutathione transferase activity"/>
    <property type="evidence" value="ECO:0007669"/>
    <property type="project" value="InterPro"/>
</dbReference>
<proteinExistence type="predicted"/>
<keyword evidence="3" id="KW-1185">Reference proteome</keyword>
<comment type="caution">
    <text evidence="2">The sequence shown here is derived from an EMBL/GenBank/DDBJ whole genome shotgun (WGS) entry which is preliminary data.</text>
</comment>
<feature type="domain" description="GST N-terminal" evidence="1">
    <location>
        <begin position="76"/>
        <end position="113"/>
    </location>
</feature>
<dbReference type="EMBL" id="JBBNAF010000009">
    <property type="protein sequence ID" value="KAK9113684.1"/>
    <property type="molecule type" value="Genomic_DNA"/>
</dbReference>
<dbReference type="PANTHER" id="PTHR44328:SF16">
    <property type="entry name" value="PROTEIN IN2-1 HOMOLOG B"/>
    <property type="match status" value="1"/>
</dbReference>
<evidence type="ECO:0000313" key="2">
    <source>
        <dbReference type="EMBL" id="KAK9113684.1"/>
    </source>
</evidence>
<evidence type="ECO:0000259" key="1">
    <source>
        <dbReference type="Pfam" id="PF13409"/>
    </source>
</evidence>
<protein>
    <recommendedName>
        <fullName evidence="1">GST N-terminal domain-containing protein</fullName>
    </recommendedName>
</protein>